<dbReference type="InterPro" id="IPR020472">
    <property type="entry name" value="WD40_PAC1"/>
</dbReference>
<keyword evidence="6" id="KW-1185">Reference proteome</keyword>
<feature type="compositionally biased region" description="Pro residues" evidence="4">
    <location>
        <begin position="622"/>
        <end position="632"/>
    </location>
</feature>
<dbReference type="PRINTS" id="PR00320">
    <property type="entry name" value="GPROTEINBRPT"/>
</dbReference>
<dbReference type="SMART" id="SM00320">
    <property type="entry name" value="WD40"/>
    <property type="match status" value="7"/>
</dbReference>
<evidence type="ECO:0000256" key="3">
    <source>
        <dbReference type="PROSITE-ProRule" id="PRU00221"/>
    </source>
</evidence>
<dbReference type="EMBL" id="KN835446">
    <property type="protein sequence ID" value="KIK37516.1"/>
    <property type="molecule type" value="Genomic_DNA"/>
</dbReference>
<dbReference type="PANTHER" id="PTHR19879:SF9">
    <property type="entry name" value="TRANSCRIPTION INITIATION FACTOR TFIID SUBUNIT 5"/>
    <property type="match status" value="1"/>
</dbReference>
<dbReference type="SUPFAM" id="SSF48452">
    <property type="entry name" value="TPR-like"/>
    <property type="match status" value="1"/>
</dbReference>
<feature type="repeat" description="WD" evidence="3">
    <location>
        <begin position="15"/>
        <end position="56"/>
    </location>
</feature>
<evidence type="ECO:0000256" key="2">
    <source>
        <dbReference type="ARBA" id="ARBA00022737"/>
    </source>
</evidence>
<evidence type="ECO:0000313" key="6">
    <source>
        <dbReference type="Proteomes" id="UP000054485"/>
    </source>
</evidence>
<dbReference type="CDD" id="cd00200">
    <property type="entry name" value="WD40"/>
    <property type="match status" value="1"/>
</dbReference>
<feature type="repeat" description="WD" evidence="3">
    <location>
        <begin position="100"/>
        <end position="131"/>
    </location>
</feature>
<reference evidence="6" key="2">
    <citation type="submission" date="2015-01" db="EMBL/GenBank/DDBJ databases">
        <title>Evolutionary Origins and Diversification of the Mycorrhizal Mutualists.</title>
        <authorList>
            <consortium name="DOE Joint Genome Institute"/>
            <consortium name="Mycorrhizal Genomics Consortium"/>
            <person name="Kohler A."/>
            <person name="Kuo A."/>
            <person name="Nagy L.G."/>
            <person name="Floudas D."/>
            <person name="Copeland A."/>
            <person name="Barry K.W."/>
            <person name="Cichocki N."/>
            <person name="Veneault-Fourrey C."/>
            <person name="LaButti K."/>
            <person name="Lindquist E.A."/>
            <person name="Lipzen A."/>
            <person name="Lundell T."/>
            <person name="Morin E."/>
            <person name="Murat C."/>
            <person name="Riley R."/>
            <person name="Ohm R."/>
            <person name="Sun H."/>
            <person name="Tunlid A."/>
            <person name="Henrissat B."/>
            <person name="Grigoriev I.V."/>
            <person name="Hibbett D.S."/>
            <person name="Martin F."/>
        </authorList>
    </citation>
    <scope>NUCLEOTIDE SEQUENCE [LARGE SCALE GENOMIC DNA]</scope>
    <source>
        <strain evidence="6">UH-Slu-Lm8-n1</strain>
    </source>
</reference>
<dbReference type="InParanoid" id="A0A0D0A7E9"/>
<dbReference type="Gene3D" id="1.25.40.10">
    <property type="entry name" value="Tetratricopeptide repeat domain"/>
    <property type="match status" value="1"/>
</dbReference>
<dbReference type="InterPro" id="IPR001680">
    <property type="entry name" value="WD40_rpt"/>
</dbReference>
<dbReference type="PROSITE" id="PS00678">
    <property type="entry name" value="WD_REPEATS_1"/>
    <property type="match status" value="1"/>
</dbReference>
<dbReference type="PANTHER" id="PTHR19879">
    <property type="entry name" value="TRANSCRIPTION INITIATION FACTOR TFIID"/>
    <property type="match status" value="1"/>
</dbReference>
<dbReference type="AlphaFoldDB" id="A0A0D0A7E9"/>
<dbReference type="OrthoDB" id="10251741at2759"/>
<organism evidence="5 6">
    <name type="scientific">Suillus luteus UH-Slu-Lm8-n1</name>
    <dbReference type="NCBI Taxonomy" id="930992"/>
    <lineage>
        <taxon>Eukaryota</taxon>
        <taxon>Fungi</taxon>
        <taxon>Dikarya</taxon>
        <taxon>Basidiomycota</taxon>
        <taxon>Agaricomycotina</taxon>
        <taxon>Agaricomycetes</taxon>
        <taxon>Agaricomycetidae</taxon>
        <taxon>Boletales</taxon>
        <taxon>Suillineae</taxon>
        <taxon>Suillaceae</taxon>
        <taxon>Suillus</taxon>
    </lineage>
</organism>
<dbReference type="Gene3D" id="2.130.10.10">
    <property type="entry name" value="YVTN repeat-like/Quinoprotein amine dehydrogenase"/>
    <property type="match status" value="2"/>
</dbReference>
<dbReference type="HOGENOM" id="CLU_028915_0_0_1"/>
<dbReference type="SUPFAM" id="SSF50978">
    <property type="entry name" value="WD40 repeat-like"/>
    <property type="match status" value="1"/>
</dbReference>
<feature type="repeat" description="WD" evidence="3">
    <location>
        <begin position="57"/>
        <end position="98"/>
    </location>
</feature>
<dbReference type="PROSITE" id="PS50294">
    <property type="entry name" value="WD_REPEATS_REGION"/>
    <property type="match status" value="4"/>
</dbReference>
<dbReference type="STRING" id="930992.A0A0D0A7E9"/>
<evidence type="ECO:0000256" key="4">
    <source>
        <dbReference type="SAM" id="MobiDB-lite"/>
    </source>
</evidence>
<feature type="region of interest" description="Disordered" evidence="4">
    <location>
        <begin position="616"/>
        <end position="637"/>
    </location>
</feature>
<keyword evidence="1 3" id="KW-0853">WD repeat</keyword>
<feature type="repeat" description="WD" evidence="3">
    <location>
        <begin position="227"/>
        <end position="268"/>
    </location>
</feature>
<dbReference type="InterPro" id="IPR019775">
    <property type="entry name" value="WD40_repeat_CS"/>
</dbReference>
<sequence>MSQLIPSTTPFRTFEDDHLAAVQAVAVFADRRRMITGSDDKTLRIWDLETGVVLKKMEGHSCEVWALAVSRDGQMIASGDAGGEIIVWHGETGESLAKLIKAHSEGIYSVDFSPDGTVLATGSYDGMTKFWCTKTWQMQGDPIDCGHVKCVRYSPSGELLAIATTLNIQIYNPGTRERVASFKGHTEFNRSLAWTPDGTRLLSGGNNKDPTIREWDSSTWQQVGHPWEGHTSYINAIAIDPTGTLVASASYDNHVRLWRLSDRQNVAIFQHSSRPQIVTFSVDGRHILSGGNDDKISEWGVYAKILAITTARDACITGDLPTAEELLTQEIYTDPNDHTLYAHRSFVVARQHNWEHALEDAIKSISIRPSLTGYISKGIALCGKGLVREARVAFDVASMFTSKDPGNNHFLLLIKAIALFNAAQHEEGMVLVNELAAACPDADILGCRVVETYLRVQLGIDAFNGARHDEASDHFTAAVNSTACSSKFIHLLYEELTMLFGWDLENLLLTTHQERCQAFLSAGKSDEALEAHKYMMDAIDESAKASCLEWSNEFKERCTALAAQDDRILGAEIPGQDQSGYDTEPNFFHGVHQFSQNTRPRPQQRHRRLKRLRIALTRSPRSDPPPVPPTTTPPITTSNALKTRLRNIFARPPHHATPPVVDVPFAQGKERNAAAGAPGKDPNIISDEEYEYLNTNTQQDPNTQPQQQVVAVHVDPGEHGGGKSCICC</sequence>
<dbReference type="InterPro" id="IPR011990">
    <property type="entry name" value="TPR-like_helical_dom_sf"/>
</dbReference>
<evidence type="ECO:0008006" key="7">
    <source>
        <dbReference type="Google" id="ProtNLM"/>
    </source>
</evidence>
<dbReference type="PROSITE" id="PS50082">
    <property type="entry name" value="WD_REPEATS_2"/>
    <property type="match status" value="4"/>
</dbReference>
<dbReference type="InterPro" id="IPR015943">
    <property type="entry name" value="WD40/YVTN_repeat-like_dom_sf"/>
</dbReference>
<dbReference type="Pfam" id="PF00400">
    <property type="entry name" value="WD40"/>
    <property type="match status" value="5"/>
</dbReference>
<protein>
    <recommendedName>
        <fullName evidence="7">WD40 repeat-like protein</fullName>
    </recommendedName>
</protein>
<proteinExistence type="predicted"/>
<gene>
    <name evidence="5" type="ORF">CY34DRAFT_810271</name>
</gene>
<evidence type="ECO:0000313" key="5">
    <source>
        <dbReference type="EMBL" id="KIK37516.1"/>
    </source>
</evidence>
<dbReference type="InterPro" id="IPR036322">
    <property type="entry name" value="WD40_repeat_dom_sf"/>
</dbReference>
<dbReference type="Proteomes" id="UP000054485">
    <property type="component" value="Unassembled WGS sequence"/>
</dbReference>
<evidence type="ECO:0000256" key="1">
    <source>
        <dbReference type="ARBA" id="ARBA00022574"/>
    </source>
</evidence>
<keyword evidence="2" id="KW-0677">Repeat</keyword>
<reference evidence="5 6" key="1">
    <citation type="submission" date="2014-04" db="EMBL/GenBank/DDBJ databases">
        <authorList>
            <consortium name="DOE Joint Genome Institute"/>
            <person name="Kuo A."/>
            <person name="Ruytinx J."/>
            <person name="Rineau F."/>
            <person name="Colpaert J."/>
            <person name="Kohler A."/>
            <person name="Nagy L.G."/>
            <person name="Floudas D."/>
            <person name="Copeland A."/>
            <person name="Barry K.W."/>
            <person name="Cichocki N."/>
            <person name="Veneault-Fourrey C."/>
            <person name="LaButti K."/>
            <person name="Lindquist E.A."/>
            <person name="Lipzen A."/>
            <person name="Lundell T."/>
            <person name="Morin E."/>
            <person name="Murat C."/>
            <person name="Sun H."/>
            <person name="Tunlid A."/>
            <person name="Henrissat B."/>
            <person name="Grigoriev I.V."/>
            <person name="Hibbett D.S."/>
            <person name="Martin F."/>
            <person name="Nordberg H.P."/>
            <person name="Cantor M.N."/>
            <person name="Hua S.X."/>
        </authorList>
    </citation>
    <scope>NUCLEOTIDE SEQUENCE [LARGE SCALE GENOMIC DNA]</scope>
    <source>
        <strain evidence="5 6">UH-Slu-Lm8-n1</strain>
    </source>
</reference>
<accession>A0A0D0A7E9</accession>
<name>A0A0D0A7E9_9AGAM</name>